<dbReference type="InterPro" id="IPR013087">
    <property type="entry name" value="Znf_C2H2_type"/>
</dbReference>
<protein>
    <recommendedName>
        <fullName evidence="1">C2H2-type domain-containing protein</fullName>
    </recommendedName>
</protein>
<comment type="caution">
    <text evidence="2">The sequence shown here is derived from an EMBL/GenBank/DDBJ whole genome shotgun (WGS) entry which is preliminary data.</text>
</comment>
<evidence type="ECO:0000259" key="1">
    <source>
        <dbReference type="PROSITE" id="PS00028"/>
    </source>
</evidence>
<dbReference type="AlphaFoldDB" id="A0A8H7QE71"/>
<sequence>MTEALTCVKCLASYKSKCALIKHLKVKHQILIIGAKLGRPNTGGSIASYIRRQQKQTNLKSVVGVQERKLIKQRKALLEDLKVLWDISGHLWTADCAYVEYSSEVSPIYQFLITKLVLNDSYGLRAEISLSILEMMFERFPGVFKKDFNREIVLEALTPLKFNKGNDKEQDSVRMDFDFDRVDSSEMKKLLEHHRNCKDINKARLDIMHKLCFLIQVHFGAHNFDFKILKVRSDFFCSLFASASFDSQ</sequence>
<proteinExistence type="predicted"/>
<name>A0A8H7QE71_9FUNG</name>
<dbReference type="PROSITE" id="PS00028">
    <property type="entry name" value="ZINC_FINGER_C2H2_1"/>
    <property type="match status" value="1"/>
</dbReference>
<evidence type="ECO:0000313" key="3">
    <source>
        <dbReference type="Proteomes" id="UP000603453"/>
    </source>
</evidence>
<organism evidence="2 3">
    <name type="scientific">Mucor saturninus</name>
    <dbReference type="NCBI Taxonomy" id="64648"/>
    <lineage>
        <taxon>Eukaryota</taxon>
        <taxon>Fungi</taxon>
        <taxon>Fungi incertae sedis</taxon>
        <taxon>Mucoromycota</taxon>
        <taxon>Mucoromycotina</taxon>
        <taxon>Mucoromycetes</taxon>
        <taxon>Mucorales</taxon>
        <taxon>Mucorineae</taxon>
        <taxon>Mucoraceae</taxon>
        <taxon>Mucor</taxon>
    </lineage>
</organism>
<gene>
    <name evidence="2" type="ORF">INT47_007006</name>
</gene>
<accession>A0A8H7QE71</accession>
<evidence type="ECO:0000313" key="2">
    <source>
        <dbReference type="EMBL" id="KAG2191027.1"/>
    </source>
</evidence>
<dbReference type="EMBL" id="JAEPRD010000492">
    <property type="protein sequence ID" value="KAG2191027.1"/>
    <property type="molecule type" value="Genomic_DNA"/>
</dbReference>
<reference evidence="2" key="1">
    <citation type="submission" date="2020-12" db="EMBL/GenBank/DDBJ databases">
        <title>Metabolic potential, ecology and presence of endohyphal bacteria is reflected in genomic diversity of Mucoromycotina.</title>
        <authorList>
            <person name="Muszewska A."/>
            <person name="Okrasinska A."/>
            <person name="Steczkiewicz K."/>
            <person name="Drgas O."/>
            <person name="Orlowska M."/>
            <person name="Perlinska-Lenart U."/>
            <person name="Aleksandrzak-Piekarczyk T."/>
            <person name="Szatraj K."/>
            <person name="Zielenkiewicz U."/>
            <person name="Pilsyk S."/>
            <person name="Malc E."/>
            <person name="Mieczkowski P."/>
            <person name="Kruszewska J.S."/>
            <person name="Biernat P."/>
            <person name="Pawlowska J."/>
        </authorList>
    </citation>
    <scope>NUCLEOTIDE SEQUENCE</scope>
    <source>
        <strain evidence="2">WA0000017839</strain>
    </source>
</reference>
<feature type="domain" description="C2H2-type" evidence="1">
    <location>
        <begin position="7"/>
        <end position="28"/>
    </location>
</feature>
<keyword evidence="3" id="KW-1185">Reference proteome</keyword>
<dbReference type="Proteomes" id="UP000603453">
    <property type="component" value="Unassembled WGS sequence"/>
</dbReference>